<evidence type="ECO:0000313" key="2">
    <source>
        <dbReference type="EMBL" id="RXN15285.1"/>
    </source>
</evidence>
<dbReference type="Pfam" id="PF18717">
    <property type="entry name" value="CxC4"/>
    <property type="match status" value="1"/>
</dbReference>
<dbReference type="PANTHER" id="PTHR17609:SF3">
    <property type="entry name" value="SAP DOMAIN-CONTAINING PROTEIN"/>
    <property type="match status" value="1"/>
</dbReference>
<name>A0A498MCP7_LABRO</name>
<protein>
    <submittedName>
        <fullName evidence="2">HMG domain-containing 3 isoform X2</fullName>
    </submittedName>
</protein>
<comment type="caution">
    <text evidence="2">The sequence shown here is derived from an EMBL/GenBank/DDBJ whole genome shotgun (WGS) entry which is preliminary data.</text>
</comment>
<gene>
    <name evidence="2" type="ORF">ROHU_008792</name>
</gene>
<dbReference type="InterPro" id="IPR038765">
    <property type="entry name" value="Papain-like_cys_pep_sf"/>
</dbReference>
<dbReference type="EMBL" id="QBIY01012857">
    <property type="protein sequence ID" value="RXN15285.1"/>
    <property type="molecule type" value="Genomic_DNA"/>
</dbReference>
<feature type="domain" description="SAP" evidence="1">
    <location>
        <begin position="279"/>
        <end position="313"/>
    </location>
</feature>
<dbReference type="PANTHER" id="PTHR17609">
    <property type="entry name" value="HMG DOMAIN-CONTAINING PROTEIN 3"/>
    <property type="match status" value="1"/>
</dbReference>
<keyword evidence="3" id="KW-1185">Reference proteome</keyword>
<accession>A0A498MCP7</accession>
<dbReference type="PROSITE" id="PS50800">
    <property type="entry name" value="SAP"/>
    <property type="match status" value="1"/>
</dbReference>
<dbReference type="InterPro" id="IPR003034">
    <property type="entry name" value="SAP_dom"/>
</dbReference>
<evidence type="ECO:0000313" key="3">
    <source>
        <dbReference type="Proteomes" id="UP000290572"/>
    </source>
</evidence>
<reference evidence="2 3" key="1">
    <citation type="submission" date="2018-03" db="EMBL/GenBank/DDBJ databases">
        <title>Draft genome sequence of Rohu Carp (Labeo rohita).</title>
        <authorList>
            <person name="Das P."/>
            <person name="Kushwaha B."/>
            <person name="Joshi C.G."/>
            <person name="Kumar D."/>
            <person name="Nagpure N.S."/>
            <person name="Sahoo L."/>
            <person name="Das S.P."/>
            <person name="Bit A."/>
            <person name="Patnaik S."/>
            <person name="Meher P.K."/>
            <person name="Jayasankar P."/>
            <person name="Koringa P.G."/>
            <person name="Patel N.V."/>
            <person name="Hinsu A.T."/>
            <person name="Kumar R."/>
            <person name="Pandey M."/>
            <person name="Agarwal S."/>
            <person name="Srivastava S."/>
            <person name="Singh M."/>
            <person name="Iquebal M.A."/>
            <person name="Jaiswal S."/>
            <person name="Angadi U.B."/>
            <person name="Kumar N."/>
            <person name="Raza M."/>
            <person name="Shah T.M."/>
            <person name="Rai A."/>
            <person name="Jena J.K."/>
        </authorList>
    </citation>
    <scope>NUCLEOTIDE SEQUENCE [LARGE SCALE GENOMIC DNA]</scope>
    <source>
        <strain evidence="2">DASCIFA01</strain>
        <tissue evidence="2">Testis</tissue>
    </source>
</reference>
<dbReference type="AlphaFoldDB" id="A0A498MCP7"/>
<dbReference type="InterPro" id="IPR040648">
    <property type="entry name" value="HMGXB3_CxC4"/>
</dbReference>
<proteinExistence type="predicted"/>
<dbReference type="SUPFAM" id="SSF54001">
    <property type="entry name" value="Cysteine proteinases"/>
    <property type="match status" value="1"/>
</dbReference>
<dbReference type="Proteomes" id="UP000290572">
    <property type="component" value="Unassembled WGS sequence"/>
</dbReference>
<evidence type="ECO:0000259" key="1">
    <source>
        <dbReference type="PROSITE" id="PS50800"/>
    </source>
</evidence>
<organism evidence="2 3">
    <name type="scientific">Labeo rohita</name>
    <name type="common">Indian major carp</name>
    <name type="synonym">Cyprinus rohita</name>
    <dbReference type="NCBI Taxonomy" id="84645"/>
    <lineage>
        <taxon>Eukaryota</taxon>
        <taxon>Metazoa</taxon>
        <taxon>Chordata</taxon>
        <taxon>Craniata</taxon>
        <taxon>Vertebrata</taxon>
        <taxon>Euteleostomi</taxon>
        <taxon>Actinopterygii</taxon>
        <taxon>Neopterygii</taxon>
        <taxon>Teleostei</taxon>
        <taxon>Ostariophysi</taxon>
        <taxon>Cypriniformes</taxon>
        <taxon>Cyprinidae</taxon>
        <taxon>Labeoninae</taxon>
        <taxon>Labeonini</taxon>
        <taxon>Labeo</taxon>
    </lineage>
</organism>
<sequence length="789" mass="89549">MVEYILQKKKIPAVLPDNIRVTSPGKEYPKYLFPDEAICQRCPGVVPLSDPILITKRAKILTSWGIIEDVSTYCKQCPLCGIFYRYQEWKDQLHNFNDYNIVDIPLCLTLRSLLQVHTAVSRTVEALEDTTGVKFPSGDTVLHAYLHFEALTDHDYKFSCVTCGDHPPVVIMDLHKKGVFHLSVSDIQGPVENYNGNVNLEEFWESLSSDMIGRGFVASGRHNPFAVSPTYEFWAPWIGKRTRCSNFVLNTEFEKIHVSKSVSEISEITVTEDRLREELFKQKVEVVRKLCRECGLDSHGSRSDLLLRLSNEMKSRQAYDKIFEKIWGASGGWAVIMCPCGIVYSIKCNLRAESPRDFADLLLSWKHMPNVIIYDFARGLATHMNLRESEKVPISPFEGRLAEPSQLNIELAKSGKLKVSLPWLNTKKAVPDINGHPVTGSSHHYVLYDRFHEANTKDIKDVLRKLTLVPQLAGKVNSQVAEQLFAKMKKNNYFLNMSLPSTHIFQMRNIIHHYNVKKNNKVLHRLRKTFGSMLATNMYGQAVLGNPCFSPEEPGGNQVMMEDSTPTATKVTTSGTCDIKHLSASRSCWDFQPSDRQSAMLNWTLSKNDPDETIAQVGNIRLHRKDFWTLGLNAELEATIANACLEVIVMVAKEKGMDVLAVDSYVVFTWLPPLDLDPFPSFPNVPQQLSCSVDCGVFMLMHALVDVQGPTDEDLKNSDMETGITKDLHMAVQWLRVNQHLFRGSVEEPWYLTLTDEDQKKALLQLSQAETNDEIQLAKEPFMFHFELL</sequence>
<dbReference type="InterPro" id="IPR039598">
    <property type="entry name" value="HMGXB3"/>
</dbReference>